<feature type="compositionally biased region" description="Low complexity" evidence="1">
    <location>
        <begin position="204"/>
        <end position="215"/>
    </location>
</feature>
<dbReference type="Proteomes" id="UP000557566">
    <property type="component" value="Unassembled WGS sequence"/>
</dbReference>
<reference evidence="3 4" key="1">
    <citation type="journal article" date="2020" name="Genome Biol. Evol.">
        <title>A new high-quality draft genome assembly of the Chinese cordyceps Ophiocordyceps sinensis.</title>
        <authorList>
            <person name="Shu R."/>
            <person name="Zhang J."/>
            <person name="Meng Q."/>
            <person name="Zhang H."/>
            <person name="Zhou G."/>
            <person name="Li M."/>
            <person name="Wu P."/>
            <person name="Zhao Y."/>
            <person name="Chen C."/>
            <person name="Qin Q."/>
        </authorList>
    </citation>
    <scope>NUCLEOTIDE SEQUENCE [LARGE SCALE GENOMIC DNA]</scope>
    <source>
        <strain evidence="3 4">IOZ07</strain>
    </source>
</reference>
<gene>
    <name evidence="3" type="ORF">G6O67_002121</name>
</gene>
<dbReference type="PANTHER" id="PTHR46370">
    <property type="entry name" value="GPALPP MOTIFS-CONTAINING PROTEIN 1"/>
    <property type="match status" value="1"/>
</dbReference>
<dbReference type="InterPro" id="IPR022226">
    <property type="entry name" value="DUF3752"/>
</dbReference>
<feature type="compositionally biased region" description="Basic and acidic residues" evidence="1">
    <location>
        <begin position="261"/>
        <end position="272"/>
    </location>
</feature>
<name>A0A8H4V6Y8_9HYPO</name>
<evidence type="ECO:0000259" key="2">
    <source>
        <dbReference type="Pfam" id="PF12572"/>
    </source>
</evidence>
<dbReference type="Pfam" id="PF12572">
    <property type="entry name" value="DUF3752"/>
    <property type="match status" value="1"/>
</dbReference>
<feature type="compositionally biased region" description="Basic and acidic residues" evidence="1">
    <location>
        <begin position="18"/>
        <end position="27"/>
    </location>
</feature>
<dbReference type="EMBL" id="JAAVMX010000003">
    <property type="protein sequence ID" value="KAF4510214.1"/>
    <property type="molecule type" value="Genomic_DNA"/>
</dbReference>
<evidence type="ECO:0000256" key="1">
    <source>
        <dbReference type="SAM" id="MobiDB-lite"/>
    </source>
</evidence>
<evidence type="ECO:0000313" key="4">
    <source>
        <dbReference type="Proteomes" id="UP000557566"/>
    </source>
</evidence>
<protein>
    <recommendedName>
        <fullName evidence="2">DUF3752 domain-containing protein</fullName>
    </recommendedName>
</protein>
<feature type="compositionally biased region" description="Pro residues" evidence="1">
    <location>
        <begin position="87"/>
        <end position="96"/>
    </location>
</feature>
<comment type="caution">
    <text evidence="3">The sequence shown here is derived from an EMBL/GenBank/DDBJ whole genome shotgun (WGS) entry which is preliminary data.</text>
</comment>
<feature type="region of interest" description="Disordered" evidence="1">
    <location>
        <begin position="1"/>
        <end position="280"/>
    </location>
</feature>
<keyword evidence="4" id="KW-1185">Reference proteome</keyword>
<dbReference type="AlphaFoldDB" id="A0A8H4V6Y8"/>
<feature type="compositionally biased region" description="Basic and acidic residues" evidence="1">
    <location>
        <begin position="216"/>
        <end position="227"/>
    </location>
</feature>
<evidence type="ECO:0000313" key="3">
    <source>
        <dbReference type="EMBL" id="KAF4510214.1"/>
    </source>
</evidence>
<proteinExistence type="predicted"/>
<dbReference type="PANTHER" id="PTHR46370:SF1">
    <property type="entry name" value="GPALPP MOTIFS-CONTAINING PROTEIN 1"/>
    <property type="match status" value="1"/>
</dbReference>
<organism evidence="3 4">
    <name type="scientific">Ophiocordyceps sinensis</name>
    <dbReference type="NCBI Taxonomy" id="72228"/>
    <lineage>
        <taxon>Eukaryota</taxon>
        <taxon>Fungi</taxon>
        <taxon>Dikarya</taxon>
        <taxon>Ascomycota</taxon>
        <taxon>Pezizomycotina</taxon>
        <taxon>Sordariomycetes</taxon>
        <taxon>Hypocreomycetidae</taxon>
        <taxon>Hypocreales</taxon>
        <taxon>Ophiocordycipitaceae</taxon>
        <taxon>Ophiocordyceps</taxon>
    </lineage>
</organism>
<accession>A0A8H4V6Y8</accession>
<dbReference type="OrthoDB" id="73491at2759"/>
<dbReference type="InterPro" id="IPR046331">
    <property type="entry name" value="GPAM1-like"/>
</dbReference>
<sequence length="303" mass="31971">MPSIGPQLPPHLSKRKRTPQDDGHSDSDSDSDLAPPPPPPGKLPRREGPAPVANEDEVDLDDAGDARPSLPRAPAPAPARPARGPAPQAPPGPGPATAPTDSDSDSDDYGPSLPSASAQRPPAIGPALPATDDAAPRRDSWMLAPPPAGGGYNERDPTRIRARKFASKPSAGAPPPGAPSVWTETPEEKLRRLQNAVLGRSEPEAAAAASKSSGARSDRDEERDRKISASIEAQRGGSLYDEHSQKRRHGGVQKGEEDDDPSQRPFDRDKDLALGGKIGTAKRRELVNRAADFGGRFQKGSYL</sequence>
<feature type="domain" description="DUF3752" evidence="2">
    <location>
        <begin position="146"/>
        <end position="298"/>
    </location>
</feature>
<feature type="compositionally biased region" description="Acidic residues" evidence="1">
    <location>
        <begin position="54"/>
        <end position="63"/>
    </location>
</feature>